<dbReference type="AlphaFoldDB" id="A0A8B2PQY5"/>
<keyword evidence="4 5" id="KW-0472">Membrane</keyword>
<dbReference type="Proteomes" id="UP000249123">
    <property type="component" value="Unassembled WGS sequence"/>
</dbReference>
<feature type="transmembrane region" description="Helical" evidence="5">
    <location>
        <begin position="30"/>
        <end position="49"/>
    </location>
</feature>
<keyword evidence="2 5" id="KW-0812">Transmembrane</keyword>
<proteinExistence type="predicted"/>
<comment type="subcellular location">
    <subcellularLocation>
        <location evidence="1">Membrane</location>
        <topology evidence="1">Multi-pass membrane protein</topology>
    </subcellularLocation>
</comment>
<dbReference type="GO" id="GO:0000271">
    <property type="term" value="P:polysaccharide biosynthetic process"/>
    <property type="evidence" value="ECO:0007669"/>
    <property type="project" value="InterPro"/>
</dbReference>
<organism evidence="7 8">
    <name type="scientific">Hyphomonas pacifica</name>
    <dbReference type="NCBI Taxonomy" id="1280941"/>
    <lineage>
        <taxon>Bacteria</taxon>
        <taxon>Pseudomonadati</taxon>
        <taxon>Pseudomonadota</taxon>
        <taxon>Alphaproteobacteria</taxon>
        <taxon>Hyphomonadales</taxon>
        <taxon>Hyphomonadaceae</taxon>
        <taxon>Hyphomonas</taxon>
    </lineage>
</organism>
<gene>
    <name evidence="7" type="ORF">HY3_13705</name>
</gene>
<evidence type="ECO:0000313" key="7">
    <source>
        <dbReference type="EMBL" id="RAN33010.1"/>
    </source>
</evidence>
<dbReference type="InterPro" id="IPR007267">
    <property type="entry name" value="GtrA_DPMS_TM"/>
</dbReference>
<evidence type="ECO:0000256" key="1">
    <source>
        <dbReference type="ARBA" id="ARBA00004141"/>
    </source>
</evidence>
<comment type="caution">
    <text evidence="7">The sequence shown here is derived from an EMBL/GenBank/DDBJ whole genome shotgun (WGS) entry which is preliminary data.</text>
</comment>
<evidence type="ECO:0000259" key="6">
    <source>
        <dbReference type="Pfam" id="PF04138"/>
    </source>
</evidence>
<evidence type="ECO:0000313" key="8">
    <source>
        <dbReference type="Proteomes" id="UP000249123"/>
    </source>
</evidence>
<evidence type="ECO:0000256" key="4">
    <source>
        <dbReference type="ARBA" id="ARBA00023136"/>
    </source>
</evidence>
<evidence type="ECO:0000256" key="2">
    <source>
        <dbReference type="ARBA" id="ARBA00022692"/>
    </source>
</evidence>
<sequence length="119" mass="13329">MANLCALGVDYLLALSLFHFADADLSFAAGVSFILVGFLFYFVHEFWTFKSADSRFSRQRLIGNLTVLLVAGAVRVLLIFVLESWKAPIGILATIYFGIGVAGSFVTNFMLNRFFVFRR</sequence>
<dbReference type="Pfam" id="PF04138">
    <property type="entry name" value="GtrA_DPMS_TM"/>
    <property type="match status" value="1"/>
</dbReference>
<evidence type="ECO:0000256" key="5">
    <source>
        <dbReference type="SAM" id="Phobius"/>
    </source>
</evidence>
<dbReference type="GO" id="GO:0016020">
    <property type="term" value="C:membrane"/>
    <property type="evidence" value="ECO:0007669"/>
    <property type="project" value="UniProtKB-SubCell"/>
</dbReference>
<reference evidence="7 8" key="1">
    <citation type="submission" date="2013-04" db="EMBL/GenBank/DDBJ databases">
        <title>Hyphomonas sp. T24B3 Genome Sequencing.</title>
        <authorList>
            <person name="Lai Q."/>
            <person name="Shao Z."/>
        </authorList>
    </citation>
    <scope>NUCLEOTIDE SEQUENCE [LARGE SCALE GENOMIC DNA]</scope>
    <source>
        <strain evidence="7 8">T24B3</strain>
    </source>
</reference>
<feature type="transmembrane region" description="Helical" evidence="5">
    <location>
        <begin position="88"/>
        <end position="111"/>
    </location>
</feature>
<accession>A0A8B2PQY5</accession>
<protein>
    <recommendedName>
        <fullName evidence="6">GtrA/DPMS transmembrane domain-containing protein</fullName>
    </recommendedName>
</protein>
<evidence type="ECO:0000256" key="3">
    <source>
        <dbReference type="ARBA" id="ARBA00022989"/>
    </source>
</evidence>
<keyword evidence="3 5" id="KW-1133">Transmembrane helix</keyword>
<feature type="transmembrane region" description="Helical" evidence="5">
    <location>
        <begin position="61"/>
        <end position="82"/>
    </location>
</feature>
<keyword evidence="8" id="KW-1185">Reference proteome</keyword>
<dbReference type="EMBL" id="AWFB01000025">
    <property type="protein sequence ID" value="RAN33010.1"/>
    <property type="molecule type" value="Genomic_DNA"/>
</dbReference>
<feature type="domain" description="GtrA/DPMS transmembrane" evidence="6">
    <location>
        <begin position="4"/>
        <end position="117"/>
    </location>
</feature>
<name>A0A8B2PQY5_9PROT</name>